<evidence type="ECO:0000313" key="3">
    <source>
        <dbReference type="Proteomes" id="UP000799750"/>
    </source>
</evidence>
<gene>
    <name evidence="2" type="ORF">BU16DRAFT_512177</name>
</gene>
<protein>
    <submittedName>
        <fullName evidence="2">Alpha/beta-hydrolase</fullName>
    </submittedName>
</protein>
<dbReference type="Proteomes" id="UP000799750">
    <property type="component" value="Unassembled WGS sequence"/>
</dbReference>
<evidence type="ECO:0000259" key="1">
    <source>
        <dbReference type="Pfam" id="PF07859"/>
    </source>
</evidence>
<dbReference type="PANTHER" id="PTHR23024">
    <property type="entry name" value="ARYLACETAMIDE DEACETYLASE"/>
    <property type="match status" value="1"/>
</dbReference>
<proteinExistence type="predicted"/>
<dbReference type="OrthoDB" id="408631at2759"/>
<feature type="domain" description="Alpha/beta hydrolase fold-3" evidence="1">
    <location>
        <begin position="109"/>
        <end position="297"/>
    </location>
</feature>
<dbReference type="PANTHER" id="PTHR23024:SF557">
    <property type="entry name" value="AB HYDROLASE SUPERFAMILY PROTEIN C1039.03"/>
    <property type="match status" value="1"/>
</dbReference>
<dbReference type="Gene3D" id="3.40.50.1820">
    <property type="entry name" value="alpha/beta hydrolase"/>
    <property type="match status" value="1"/>
</dbReference>
<keyword evidence="3" id="KW-1185">Reference proteome</keyword>
<reference evidence="2" key="1">
    <citation type="journal article" date="2020" name="Stud. Mycol.">
        <title>101 Dothideomycetes genomes: a test case for predicting lifestyles and emergence of pathogens.</title>
        <authorList>
            <person name="Haridas S."/>
            <person name="Albert R."/>
            <person name="Binder M."/>
            <person name="Bloem J."/>
            <person name="Labutti K."/>
            <person name="Salamov A."/>
            <person name="Andreopoulos B."/>
            <person name="Baker S."/>
            <person name="Barry K."/>
            <person name="Bills G."/>
            <person name="Bluhm B."/>
            <person name="Cannon C."/>
            <person name="Castanera R."/>
            <person name="Culley D."/>
            <person name="Daum C."/>
            <person name="Ezra D."/>
            <person name="Gonzalez J."/>
            <person name="Henrissat B."/>
            <person name="Kuo A."/>
            <person name="Liang C."/>
            <person name="Lipzen A."/>
            <person name="Lutzoni F."/>
            <person name="Magnuson J."/>
            <person name="Mondo S."/>
            <person name="Nolan M."/>
            <person name="Ohm R."/>
            <person name="Pangilinan J."/>
            <person name="Park H.-J."/>
            <person name="Ramirez L."/>
            <person name="Alfaro M."/>
            <person name="Sun H."/>
            <person name="Tritt A."/>
            <person name="Yoshinaga Y."/>
            <person name="Zwiers L.-H."/>
            <person name="Turgeon B."/>
            <person name="Goodwin S."/>
            <person name="Spatafora J."/>
            <person name="Crous P."/>
            <person name="Grigoriev I."/>
        </authorList>
    </citation>
    <scope>NUCLEOTIDE SEQUENCE</scope>
    <source>
        <strain evidence="2">CBS 269.34</strain>
    </source>
</reference>
<dbReference type="InterPro" id="IPR050466">
    <property type="entry name" value="Carboxylest/Gibb_receptor"/>
</dbReference>
<dbReference type="InterPro" id="IPR013094">
    <property type="entry name" value="AB_hydrolase_3"/>
</dbReference>
<organism evidence="2 3">
    <name type="scientific">Lophium mytilinum</name>
    <dbReference type="NCBI Taxonomy" id="390894"/>
    <lineage>
        <taxon>Eukaryota</taxon>
        <taxon>Fungi</taxon>
        <taxon>Dikarya</taxon>
        <taxon>Ascomycota</taxon>
        <taxon>Pezizomycotina</taxon>
        <taxon>Dothideomycetes</taxon>
        <taxon>Pleosporomycetidae</taxon>
        <taxon>Mytilinidiales</taxon>
        <taxon>Mytilinidiaceae</taxon>
        <taxon>Lophium</taxon>
    </lineage>
</organism>
<dbReference type="AlphaFoldDB" id="A0A6A6QPQ5"/>
<sequence length="334" mass="37747">MSITMDTKQINETTKIYDPLDPDVLRLLDPEFVEYYNTALGTNIATHHIPLSEVRANPKRYSGSWCRDYTGSPGVNNFTIPSKDGYLVKCRSYSPDPTRHGNGPFPVYVNFHGGGFVFGDLTAEAEFCMMLKDRFGIMVVDVDYRLCPEYRFGKNIEDSWAALKWVHEHPSELNVLSDSISIGGISAGGQLACVLQHMARLARLPLKLAILSVPTTDFHTYFPTPEHRAPFHPLPSVARFAKAPSLPAARLAFFKSHVFPDEHLEFIEKEIPLMWRAPLHAPNFKGLCDAFVITAEWHRYLGVPHPFMHMTKALAKARQYEDDVCAALKMAHRM</sequence>
<dbReference type="Pfam" id="PF07859">
    <property type="entry name" value="Abhydrolase_3"/>
    <property type="match status" value="1"/>
</dbReference>
<name>A0A6A6QPQ5_9PEZI</name>
<dbReference type="SUPFAM" id="SSF53474">
    <property type="entry name" value="alpha/beta-Hydrolases"/>
    <property type="match status" value="1"/>
</dbReference>
<dbReference type="EMBL" id="MU004191">
    <property type="protein sequence ID" value="KAF2493980.1"/>
    <property type="molecule type" value="Genomic_DNA"/>
</dbReference>
<accession>A0A6A6QPQ5</accession>
<evidence type="ECO:0000313" key="2">
    <source>
        <dbReference type="EMBL" id="KAF2493980.1"/>
    </source>
</evidence>
<keyword evidence="2" id="KW-0378">Hydrolase</keyword>
<dbReference type="InterPro" id="IPR029058">
    <property type="entry name" value="AB_hydrolase_fold"/>
</dbReference>
<dbReference type="GO" id="GO:0016787">
    <property type="term" value="F:hydrolase activity"/>
    <property type="evidence" value="ECO:0007669"/>
    <property type="project" value="UniProtKB-KW"/>
</dbReference>